<keyword evidence="6" id="KW-1185">Reference proteome</keyword>
<dbReference type="InterPro" id="IPR019553">
    <property type="entry name" value="Spider_toxin_CSTX_knottin"/>
</dbReference>
<evidence type="ECO:0000313" key="5">
    <source>
        <dbReference type="EMBL" id="KAF8771686.1"/>
    </source>
</evidence>
<dbReference type="EMBL" id="JABXBU010002228">
    <property type="protein sequence ID" value="KAF8771686.1"/>
    <property type="molecule type" value="Genomic_DNA"/>
</dbReference>
<keyword evidence="3" id="KW-1015">Disulfide bond</keyword>
<gene>
    <name evidence="5" type="ORF">HNY73_019066</name>
</gene>
<sequence>MRFAVPCAVIFLLLFACAIAETADDKEFPLSESLDELDAAESRMSLSQDEYRSDACIPLHHDCTKNRHGCCRSEKFKYKCWCFYKAGNNSHPTNEETCSCQEKWYLRMTEKVLDKGAKYIG</sequence>
<organism evidence="5 6">
    <name type="scientific">Argiope bruennichi</name>
    <name type="common">Wasp spider</name>
    <name type="synonym">Aranea bruennichi</name>
    <dbReference type="NCBI Taxonomy" id="94029"/>
    <lineage>
        <taxon>Eukaryota</taxon>
        <taxon>Metazoa</taxon>
        <taxon>Ecdysozoa</taxon>
        <taxon>Arthropoda</taxon>
        <taxon>Chelicerata</taxon>
        <taxon>Arachnida</taxon>
        <taxon>Araneae</taxon>
        <taxon>Araneomorphae</taxon>
        <taxon>Entelegynae</taxon>
        <taxon>Araneoidea</taxon>
        <taxon>Araneidae</taxon>
        <taxon>Argiope</taxon>
    </lineage>
</organism>
<dbReference type="Pfam" id="PF10530">
    <property type="entry name" value="Toxin_35"/>
    <property type="match status" value="1"/>
</dbReference>
<feature type="chain" id="PRO_5035740035" evidence="4">
    <location>
        <begin position="21"/>
        <end position="121"/>
    </location>
</feature>
<name>A0A8T0EFA7_ARGBR</name>
<dbReference type="GO" id="GO:0090729">
    <property type="term" value="F:toxin activity"/>
    <property type="evidence" value="ECO:0007669"/>
    <property type="project" value="InterPro"/>
</dbReference>
<evidence type="ECO:0000256" key="4">
    <source>
        <dbReference type="SAM" id="SignalP"/>
    </source>
</evidence>
<evidence type="ECO:0000256" key="3">
    <source>
        <dbReference type="ARBA" id="ARBA00023157"/>
    </source>
</evidence>
<dbReference type="AlphaFoldDB" id="A0A8T0EFA7"/>
<evidence type="ECO:0000256" key="1">
    <source>
        <dbReference type="ARBA" id="ARBA00004613"/>
    </source>
</evidence>
<evidence type="ECO:0000256" key="2">
    <source>
        <dbReference type="ARBA" id="ARBA00022525"/>
    </source>
</evidence>
<reference evidence="5" key="2">
    <citation type="submission" date="2020-06" db="EMBL/GenBank/DDBJ databases">
        <authorList>
            <person name="Sheffer M."/>
        </authorList>
    </citation>
    <scope>NUCLEOTIDE SEQUENCE</scope>
</reference>
<dbReference type="PROSITE" id="PS60029">
    <property type="entry name" value="SPIDER_CSTX"/>
    <property type="match status" value="1"/>
</dbReference>
<reference evidence="5" key="1">
    <citation type="journal article" date="2020" name="bioRxiv">
        <title>Chromosome-level reference genome of the European wasp spider Argiope bruennichi: a resource for studies on range expansion and evolutionary adaptation.</title>
        <authorList>
            <person name="Sheffer M.M."/>
            <person name="Hoppe A."/>
            <person name="Krehenwinkel H."/>
            <person name="Uhl G."/>
            <person name="Kuss A.W."/>
            <person name="Jensen L."/>
            <person name="Jensen C."/>
            <person name="Gillespie R.G."/>
            <person name="Hoff K.J."/>
            <person name="Prost S."/>
        </authorList>
    </citation>
    <scope>NUCLEOTIDE SEQUENCE</scope>
</reference>
<comment type="caution">
    <text evidence="5">The sequence shown here is derived from an EMBL/GenBank/DDBJ whole genome shotgun (WGS) entry which is preliminary data.</text>
</comment>
<keyword evidence="2" id="KW-0964">Secreted</keyword>
<dbReference type="PROSITE" id="PS51257">
    <property type="entry name" value="PROKAR_LIPOPROTEIN"/>
    <property type="match status" value="1"/>
</dbReference>
<dbReference type="InterPro" id="IPR011142">
    <property type="entry name" value="Spider_toxin_CSTX_Knottin_CS"/>
</dbReference>
<accession>A0A8T0EFA7</accession>
<evidence type="ECO:0000313" key="6">
    <source>
        <dbReference type="Proteomes" id="UP000807504"/>
    </source>
</evidence>
<dbReference type="GO" id="GO:0005576">
    <property type="term" value="C:extracellular region"/>
    <property type="evidence" value="ECO:0007669"/>
    <property type="project" value="UniProtKB-SubCell"/>
</dbReference>
<feature type="signal peptide" evidence="4">
    <location>
        <begin position="1"/>
        <end position="20"/>
    </location>
</feature>
<proteinExistence type="predicted"/>
<dbReference type="Proteomes" id="UP000807504">
    <property type="component" value="Unassembled WGS sequence"/>
</dbReference>
<protein>
    <submittedName>
        <fullName evidence="5">U4-lycotoxin-Ls1a like protein</fullName>
    </submittedName>
</protein>
<comment type="subcellular location">
    <subcellularLocation>
        <location evidence="1">Secreted</location>
    </subcellularLocation>
</comment>
<keyword evidence="4" id="KW-0732">Signal</keyword>